<feature type="compositionally biased region" description="Basic residues" evidence="1">
    <location>
        <begin position="379"/>
        <end position="391"/>
    </location>
</feature>
<keyword evidence="5" id="KW-1185">Reference proteome</keyword>
<accession>A0ABQ4E1M5</accession>
<keyword evidence="2" id="KW-1133">Transmembrane helix</keyword>
<feature type="transmembrane region" description="Helical" evidence="2">
    <location>
        <begin position="204"/>
        <end position="226"/>
    </location>
</feature>
<feature type="transmembrane region" description="Helical" evidence="2">
    <location>
        <begin position="269"/>
        <end position="288"/>
    </location>
</feature>
<evidence type="ECO:0000313" key="5">
    <source>
        <dbReference type="Proteomes" id="UP000646749"/>
    </source>
</evidence>
<feature type="region of interest" description="Disordered" evidence="1">
    <location>
        <begin position="379"/>
        <end position="413"/>
    </location>
</feature>
<keyword evidence="2" id="KW-0472">Membrane</keyword>
<evidence type="ECO:0000313" key="4">
    <source>
        <dbReference type="EMBL" id="GIG88201.1"/>
    </source>
</evidence>
<dbReference type="RefSeq" id="WP_203866690.1">
    <property type="nucleotide sequence ID" value="NZ_BONW01000013.1"/>
</dbReference>
<protein>
    <recommendedName>
        <fullName evidence="3">Acyltransferase 3 domain-containing protein</fullName>
    </recommendedName>
</protein>
<evidence type="ECO:0000259" key="3">
    <source>
        <dbReference type="Pfam" id="PF01757"/>
    </source>
</evidence>
<name>A0ABQ4E1M5_9ACTN</name>
<feature type="transmembrane region" description="Helical" evidence="2">
    <location>
        <begin position="65"/>
        <end position="83"/>
    </location>
</feature>
<gene>
    <name evidence="4" type="ORF">Pen02_31370</name>
</gene>
<evidence type="ECO:0000256" key="1">
    <source>
        <dbReference type="SAM" id="MobiDB-lite"/>
    </source>
</evidence>
<evidence type="ECO:0000256" key="2">
    <source>
        <dbReference type="SAM" id="Phobius"/>
    </source>
</evidence>
<dbReference type="InterPro" id="IPR002656">
    <property type="entry name" value="Acyl_transf_3_dom"/>
</dbReference>
<organism evidence="4 5">
    <name type="scientific">Plantactinospora endophytica</name>
    <dbReference type="NCBI Taxonomy" id="673535"/>
    <lineage>
        <taxon>Bacteria</taxon>
        <taxon>Bacillati</taxon>
        <taxon>Actinomycetota</taxon>
        <taxon>Actinomycetes</taxon>
        <taxon>Micromonosporales</taxon>
        <taxon>Micromonosporaceae</taxon>
        <taxon>Plantactinospora</taxon>
    </lineage>
</organism>
<feature type="transmembrane region" description="Helical" evidence="2">
    <location>
        <begin position="238"/>
        <end position="262"/>
    </location>
</feature>
<feature type="transmembrane region" description="Helical" evidence="2">
    <location>
        <begin position="27"/>
        <end position="45"/>
    </location>
</feature>
<feature type="transmembrane region" description="Helical" evidence="2">
    <location>
        <begin position="324"/>
        <end position="343"/>
    </location>
</feature>
<proteinExistence type="predicted"/>
<reference evidence="4 5" key="1">
    <citation type="submission" date="2021-01" db="EMBL/GenBank/DDBJ databases">
        <title>Whole genome shotgun sequence of Plantactinospora endophytica NBRC 110450.</title>
        <authorList>
            <person name="Komaki H."/>
            <person name="Tamura T."/>
        </authorList>
    </citation>
    <scope>NUCLEOTIDE SEQUENCE [LARGE SCALE GENOMIC DNA]</scope>
    <source>
        <strain evidence="4 5">NBRC 110450</strain>
    </source>
</reference>
<feature type="transmembrane region" description="Helical" evidence="2">
    <location>
        <begin position="294"/>
        <end position="312"/>
    </location>
</feature>
<keyword evidence="2" id="KW-0812">Transmembrane</keyword>
<dbReference type="EMBL" id="BONW01000013">
    <property type="protein sequence ID" value="GIG88201.1"/>
    <property type="molecule type" value="Genomic_DNA"/>
</dbReference>
<feature type="domain" description="Acyltransferase 3" evidence="3">
    <location>
        <begin position="26"/>
        <end position="365"/>
    </location>
</feature>
<comment type="caution">
    <text evidence="4">The sequence shown here is derived from an EMBL/GenBank/DDBJ whole genome shotgun (WGS) entry which is preliminary data.</text>
</comment>
<sequence length="521" mass="55803">MYGVRTHPRRLPTLAERYSARQNAFGVLRLLLAGGVIVAHSWPLGFGLPSPGHAFSSGQSDLSTLSVYGFFFIAGFLITESGLRSSLRQYLWARFLRIFPGLWVCLLVTAFGLAPLVALYERGSLDGFWSHPEGPFDYLTTNWLASMEQFPISGLLAETPFGQVVGGPSAFAGSLWTLRYDLAFYAVIAVLLGTGLLRRTPRAVLLLAVGCYLLLLRDVLAAPTWTARPPAHGAVGPIPLIGSFAADWMLQLGFLFLLGAVARLYAHRIPLHGAMAAVAATLVVATLWRGGFFALGLPAYGYLVLYLAVALPRRLAWLGQGRDYTYGVYIYGFPVQQVLALLGAQRFGLAGYILLSLLGALLFAIPSWHLVEGPASRWKRRGPGATYRRRHGVGDRPEPPAPQPRPVPDTGARTAAVQVAAVQAAPVQHGAAQAVAAEAGAAQIGAAPAGVGRVAGERTDRGSRPGSRPPARHRRPARPAGALLARYLRRRTPALTAGPTHRAVRAAGERPEADTVTDGAR</sequence>
<feature type="transmembrane region" description="Helical" evidence="2">
    <location>
        <begin position="178"/>
        <end position="197"/>
    </location>
</feature>
<feature type="region of interest" description="Disordered" evidence="1">
    <location>
        <begin position="451"/>
        <end position="521"/>
    </location>
</feature>
<feature type="transmembrane region" description="Helical" evidence="2">
    <location>
        <begin position="349"/>
        <end position="371"/>
    </location>
</feature>
<feature type="transmembrane region" description="Helical" evidence="2">
    <location>
        <begin position="95"/>
        <end position="120"/>
    </location>
</feature>
<dbReference type="Proteomes" id="UP000646749">
    <property type="component" value="Unassembled WGS sequence"/>
</dbReference>
<dbReference type="Pfam" id="PF01757">
    <property type="entry name" value="Acyl_transf_3"/>
    <property type="match status" value="1"/>
</dbReference>